<dbReference type="Gene3D" id="1.10.405.20">
    <property type="match status" value="1"/>
</dbReference>
<dbReference type="EMBL" id="KL660921">
    <property type="protein sequence ID" value="KFA60469.1"/>
    <property type="molecule type" value="Genomic_DNA"/>
</dbReference>
<dbReference type="Proteomes" id="UP000028524">
    <property type="component" value="Unassembled WGS sequence"/>
</dbReference>
<dbReference type="Gene3D" id="3.50.50.60">
    <property type="entry name" value="FAD/NAD(P)-binding domain"/>
    <property type="match status" value="1"/>
</dbReference>
<protein>
    <recommendedName>
        <fullName evidence="4">Amine oxidase domain-containing protein</fullName>
    </recommendedName>
</protein>
<feature type="signal peptide" evidence="1">
    <location>
        <begin position="1"/>
        <end position="21"/>
    </location>
</feature>
<dbReference type="PANTHER" id="PTHR42923:SF26">
    <property type="entry name" value="FMN REDUCTASE LOT6, PUTATIVE (AFU_ORTHOLOGUE AFUA_7G06600)-RELATED"/>
    <property type="match status" value="1"/>
</dbReference>
<dbReference type="GO" id="GO:0016491">
    <property type="term" value="F:oxidoreductase activity"/>
    <property type="evidence" value="ECO:0007669"/>
    <property type="project" value="TreeGrafter"/>
</dbReference>
<dbReference type="AlphaFoldDB" id="A0A084Q934"/>
<proteinExistence type="predicted"/>
<keyword evidence="3" id="KW-1185">Reference proteome</keyword>
<accession>A0A084Q934</accession>
<evidence type="ECO:0000256" key="1">
    <source>
        <dbReference type="SAM" id="SignalP"/>
    </source>
</evidence>
<dbReference type="InterPro" id="IPR036188">
    <property type="entry name" value="FAD/NAD-bd_sf"/>
</dbReference>
<dbReference type="InParanoid" id="A0A084Q934"/>
<reference evidence="2 3" key="1">
    <citation type="journal article" date="2014" name="BMC Genomics">
        <title>Comparative genome sequencing reveals chemotype-specific gene clusters in the toxigenic black mold Stachybotrys.</title>
        <authorList>
            <person name="Semeiks J."/>
            <person name="Borek D."/>
            <person name="Otwinowski Z."/>
            <person name="Grishin N.V."/>
        </authorList>
    </citation>
    <scope>NUCLEOTIDE SEQUENCE [LARGE SCALE GENOMIC DNA]</scope>
    <source>
        <strain evidence="2 3">IBT 40285</strain>
    </source>
</reference>
<sequence length="457" mass="49522">MKSQTHLVAGILAALIPHVVSVALNDAASFSAANIIQRDVAIVGGGLAGTHAAIRLRDSGKSVVVIEKETQLGGHVNTWTTPDGIPVDFGVTGFANISVVRDFFARFNIPLAGFGGPAPATVRADFTTGQILPASTVPTPDFAPYIAQLNNHPYLDYSWDLPDPVPEDLLLPFGQFVEKYGLQSAAHTIASYAIGNGNPLEQTTIYILKAVDRGRFAGASVTPGNFNGQEIYRLAQRELGSNVLISSTVLWAARSDRGVELVVQTPHGRKLVRAKKLLITAPPTLRNLLPFTLDRRERDLISQFQNKALYVGLLNNTGLAPATRYYNTDSAADGVVTPYNVPVLPAAQNIWATRVPGIYWAWYSSPTELSEAQVRADTIDAIQNLAPSSNPNFVAYSSHTPSAVGVSVSNIRSGFYRRLQTLQGYKSTWYTGAAWISDHAGAVWNFTEYEILPNLYN</sequence>
<dbReference type="PANTHER" id="PTHR42923">
    <property type="entry name" value="PROTOPORPHYRINOGEN OXIDASE"/>
    <property type="match status" value="1"/>
</dbReference>
<name>A0A084Q934_STAC4</name>
<dbReference type="OMA" id="YGHYYAG"/>
<gene>
    <name evidence="2" type="ORF">S40285_09175</name>
</gene>
<organism evidence="2 3">
    <name type="scientific">Stachybotrys chlorohalonatus (strain IBT 40285)</name>
    <dbReference type="NCBI Taxonomy" id="1283841"/>
    <lineage>
        <taxon>Eukaryota</taxon>
        <taxon>Fungi</taxon>
        <taxon>Dikarya</taxon>
        <taxon>Ascomycota</taxon>
        <taxon>Pezizomycotina</taxon>
        <taxon>Sordariomycetes</taxon>
        <taxon>Hypocreomycetidae</taxon>
        <taxon>Hypocreales</taxon>
        <taxon>Stachybotryaceae</taxon>
        <taxon>Stachybotrys</taxon>
    </lineage>
</organism>
<dbReference type="Pfam" id="PF13450">
    <property type="entry name" value="NAD_binding_8"/>
    <property type="match status" value="1"/>
</dbReference>
<feature type="chain" id="PRO_5001779191" description="Amine oxidase domain-containing protein" evidence="1">
    <location>
        <begin position="22"/>
        <end position="457"/>
    </location>
</feature>
<evidence type="ECO:0000313" key="3">
    <source>
        <dbReference type="Proteomes" id="UP000028524"/>
    </source>
</evidence>
<dbReference type="InterPro" id="IPR050464">
    <property type="entry name" value="Zeta_carotene_desat/Oxidored"/>
</dbReference>
<dbReference type="Gene3D" id="3.30.70.1990">
    <property type="match status" value="1"/>
</dbReference>
<dbReference type="OrthoDB" id="68575at2759"/>
<dbReference type="SUPFAM" id="SSF51905">
    <property type="entry name" value="FAD/NAD(P)-binding domain"/>
    <property type="match status" value="1"/>
</dbReference>
<keyword evidence="1" id="KW-0732">Signal</keyword>
<dbReference type="HOGENOM" id="CLU_028280_0_0_1"/>
<evidence type="ECO:0008006" key="4">
    <source>
        <dbReference type="Google" id="ProtNLM"/>
    </source>
</evidence>
<evidence type="ECO:0000313" key="2">
    <source>
        <dbReference type="EMBL" id="KFA60469.1"/>
    </source>
</evidence>